<name>A0AAD5YQ31_9AGAR</name>
<organism evidence="2 3">
    <name type="scientific">Leucocoprinus birnbaumii</name>
    <dbReference type="NCBI Taxonomy" id="56174"/>
    <lineage>
        <taxon>Eukaryota</taxon>
        <taxon>Fungi</taxon>
        <taxon>Dikarya</taxon>
        <taxon>Basidiomycota</taxon>
        <taxon>Agaricomycotina</taxon>
        <taxon>Agaricomycetes</taxon>
        <taxon>Agaricomycetidae</taxon>
        <taxon>Agaricales</taxon>
        <taxon>Agaricineae</taxon>
        <taxon>Agaricaceae</taxon>
        <taxon>Leucocoprinus</taxon>
    </lineage>
</organism>
<keyword evidence="1" id="KW-0472">Membrane</keyword>
<dbReference type="AlphaFoldDB" id="A0AAD5YQ31"/>
<feature type="transmembrane region" description="Helical" evidence="1">
    <location>
        <begin position="266"/>
        <end position="287"/>
    </location>
</feature>
<evidence type="ECO:0000313" key="2">
    <source>
        <dbReference type="EMBL" id="KAJ3554835.1"/>
    </source>
</evidence>
<gene>
    <name evidence="2" type="ORF">NP233_g12343</name>
</gene>
<protein>
    <submittedName>
        <fullName evidence="2">Uncharacterized protein</fullName>
    </submittedName>
</protein>
<accession>A0AAD5YQ31</accession>
<evidence type="ECO:0000256" key="1">
    <source>
        <dbReference type="SAM" id="Phobius"/>
    </source>
</evidence>
<feature type="transmembrane region" description="Helical" evidence="1">
    <location>
        <begin position="225"/>
        <end position="245"/>
    </location>
</feature>
<reference evidence="2" key="1">
    <citation type="submission" date="2022-07" db="EMBL/GenBank/DDBJ databases">
        <title>Genome Sequence of Leucocoprinus birnbaumii.</title>
        <authorList>
            <person name="Buettner E."/>
        </authorList>
    </citation>
    <scope>NUCLEOTIDE SEQUENCE</scope>
    <source>
        <strain evidence="2">VT141</strain>
    </source>
</reference>
<sequence length="369" mass="41227">MHWNTHVMLKFDFESPVPALNPRKNRYLKCCRFPTYTRDRGAAETRPSVLSILVVCDHQSSLSGLENHHSSLPEANVIDWVVVTPEEGIFGSAASIANKLMVIFILKPVDSIPHNYLRLCKVIHGHSYPQFRLYGALACWCCILVELIWSVGDQRAYIWRKPVTPIKAIFVTLKYFPVASQSTSIGLLSLIITLAQTGIAVFVAVDFPKNATFDPDCTASPTPVMFILVIAILIVHGIIWSLTWYKRRKLIKQRAARTRNDLLSIVYRDGAIAFVFTILIAIFFMSYTSFIHIDVHGYMWSQAVISIIGCRIIVNILRLNDDSILHGGIVSTNVVTMPSIQSQAEVDAVRATETTGPTVTEAPKEVAVD</sequence>
<dbReference type="Proteomes" id="UP001213000">
    <property type="component" value="Unassembled WGS sequence"/>
</dbReference>
<feature type="transmembrane region" description="Helical" evidence="1">
    <location>
        <begin position="299"/>
        <end position="317"/>
    </location>
</feature>
<keyword evidence="1" id="KW-1133">Transmembrane helix</keyword>
<comment type="caution">
    <text evidence="2">The sequence shown here is derived from an EMBL/GenBank/DDBJ whole genome shotgun (WGS) entry which is preliminary data.</text>
</comment>
<evidence type="ECO:0000313" key="3">
    <source>
        <dbReference type="Proteomes" id="UP001213000"/>
    </source>
</evidence>
<proteinExistence type="predicted"/>
<keyword evidence="1" id="KW-0812">Transmembrane</keyword>
<dbReference type="EMBL" id="JANIEX010001747">
    <property type="protein sequence ID" value="KAJ3554835.1"/>
    <property type="molecule type" value="Genomic_DNA"/>
</dbReference>
<feature type="transmembrane region" description="Helical" evidence="1">
    <location>
        <begin position="185"/>
        <end position="205"/>
    </location>
</feature>
<keyword evidence="3" id="KW-1185">Reference proteome</keyword>